<organism evidence="1 2">
    <name type="scientific">Tritrichomonas foetus</name>
    <dbReference type="NCBI Taxonomy" id="1144522"/>
    <lineage>
        <taxon>Eukaryota</taxon>
        <taxon>Metamonada</taxon>
        <taxon>Parabasalia</taxon>
        <taxon>Tritrichomonadida</taxon>
        <taxon>Tritrichomonadidae</taxon>
        <taxon>Tritrichomonas</taxon>
    </lineage>
</organism>
<dbReference type="AlphaFoldDB" id="A0A1J4K7C5"/>
<reference evidence="1" key="1">
    <citation type="submission" date="2016-10" db="EMBL/GenBank/DDBJ databases">
        <authorList>
            <person name="Benchimol M."/>
            <person name="Almeida L.G."/>
            <person name="Vasconcelos A.T."/>
            <person name="Perreira-Neves A."/>
            <person name="Rosa I.A."/>
            <person name="Tasca T."/>
            <person name="Bogo M.R."/>
            <person name="de Souza W."/>
        </authorList>
    </citation>
    <scope>NUCLEOTIDE SEQUENCE [LARGE SCALE GENOMIC DNA]</scope>
    <source>
        <strain evidence="1">K</strain>
    </source>
</reference>
<evidence type="ECO:0000313" key="1">
    <source>
        <dbReference type="EMBL" id="OHT06784.1"/>
    </source>
</evidence>
<dbReference type="GeneID" id="94827219"/>
<gene>
    <name evidence="1" type="ORF">TRFO_05480</name>
</gene>
<accession>A0A1J4K7C5</accession>
<keyword evidence="2" id="KW-1185">Reference proteome</keyword>
<proteinExistence type="predicted"/>
<name>A0A1J4K7C5_9EUKA</name>
<dbReference type="VEuPathDB" id="TrichDB:TRFO_05480"/>
<comment type="caution">
    <text evidence="1">The sequence shown here is derived from an EMBL/GenBank/DDBJ whole genome shotgun (WGS) entry which is preliminary data.</text>
</comment>
<evidence type="ECO:0000313" key="2">
    <source>
        <dbReference type="Proteomes" id="UP000179807"/>
    </source>
</evidence>
<dbReference type="RefSeq" id="XP_068359920.1">
    <property type="nucleotide sequence ID" value="XM_068492515.1"/>
</dbReference>
<protein>
    <submittedName>
        <fullName evidence="1">Uncharacterized protein</fullName>
    </submittedName>
</protein>
<dbReference type="Proteomes" id="UP000179807">
    <property type="component" value="Unassembled WGS sequence"/>
</dbReference>
<sequence length="160" mass="18865">MTKKSTKRFNSTIFGDPIDDQIEDFLRRPIDSYFDNEIDEFESHNSLKTQPTNSFPRQLQVTVKPSNFNNVLFDWESTIKKISHKLQPERIRPKSRGLPNIALREIQKENEALYKNKIEGGSRSEIREKKVVYPLRKNELPMLRKAPGLLNPPKPRRRFD</sequence>
<dbReference type="EMBL" id="MLAK01000716">
    <property type="protein sequence ID" value="OHT06784.1"/>
    <property type="molecule type" value="Genomic_DNA"/>
</dbReference>